<evidence type="ECO:0000313" key="1">
    <source>
        <dbReference type="EMBL" id="ADV44009.1"/>
    </source>
</evidence>
<dbReference type="AlphaFoldDB" id="E6SQS6"/>
<dbReference type="Proteomes" id="UP000008630">
    <property type="component" value="Chromosome"/>
</dbReference>
<dbReference type="KEGG" id="bhl:Bache_2037"/>
<dbReference type="HOGENOM" id="CLU_3247564_0_0_10"/>
<dbReference type="STRING" id="693979.Bache_2037"/>
<accession>E6SQS6</accession>
<evidence type="ECO:0000313" key="2">
    <source>
        <dbReference type="Proteomes" id="UP000008630"/>
    </source>
</evidence>
<organism evidence="1 2">
    <name type="scientific">Bacteroides helcogenes (strain ATCC 35417 / DSM 20613 / JCM 6297 / CCUG 15421 / P 36-108)</name>
    <dbReference type="NCBI Taxonomy" id="693979"/>
    <lineage>
        <taxon>Bacteria</taxon>
        <taxon>Pseudomonadati</taxon>
        <taxon>Bacteroidota</taxon>
        <taxon>Bacteroidia</taxon>
        <taxon>Bacteroidales</taxon>
        <taxon>Bacteroidaceae</taxon>
        <taxon>Bacteroides</taxon>
    </lineage>
</organism>
<keyword evidence="2" id="KW-1185">Reference proteome</keyword>
<name>E6SQS6_BACT6</name>
<dbReference type="EMBL" id="CP002352">
    <property type="protein sequence ID" value="ADV44009.1"/>
    <property type="molecule type" value="Genomic_DNA"/>
</dbReference>
<proteinExistence type="predicted"/>
<reference key="1">
    <citation type="submission" date="2010-11" db="EMBL/GenBank/DDBJ databases">
        <title>The complete genome of Bacteroides helcogenes P 36-108.</title>
        <authorList>
            <consortium name="US DOE Joint Genome Institute (JGI-PGF)"/>
            <person name="Lucas S."/>
            <person name="Copeland A."/>
            <person name="Lapidus A."/>
            <person name="Bruce D."/>
            <person name="Goodwin L."/>
            <person name="Pitluck S."/>
            <person name="Kyrpides N."/>
            <person name="Mavromatis K."/>
            <person name="Ivanova N."/>
            <person name="Zeytun A."/>
            <person name="Brettin T."/>
            <person name="Detter J.C."/>
            <person name="Tapia R."/>
            <person name="Han C."/>
            <person name="Land M."/>
            <person name="Hauser L."/>
            <person name="Markowitz V."/>
            <person name="Cheng J.-F."/>
            <person name="Hugenholtz P."/>
            <person name="Woyke T."/>
            <person name="Wu D."/>
            <person name="Gronow S."/>
            <person name="Wellnitz S."/>
            <person name="Brambilla E."/>
            <person name="Klenk H.-P."/>
            <person name="Eisen J.A."/>
        </authorList>
    </citation>
    <scope>NUCLEOTIDE SEQUENCE</scope>
    <source>
        <strain>P 36-108</strain>
    </source>
</reference>
<reference evidence="1 2" key="2">
    <citation type="journal article" date="2011" name="Stand. Genomic Sci.">
        <title>Complete genome sequence of Bacteroides helcogenes type strain (P 36-108).</title>
        <authorList>
            <person name="Pati A."/>
            <person name="Gronow S."/>
            <person name="Zeytun A."/>
            <person name="Lapidus A."/>
            <person name="Nolan M."/>
            <person name="Hammon N."/>
            <person name="Deshpande S."/>
            <person name="Cheng J.F."/>
            <person name="Tapia R."/>
            <person name="Han C."/>
            <person name="Goodwin L."/>
            <person name="Pitluck S."/>
            <person name="Liolios K."/>
            <person name="Pagani I."/>
            <person name="Ivanova N."/>
            <person name="Mavromatis K."/>
            <person name="Chen A."/>
            <person name="Palaniappan K."/>
            <person name="Land M."/>
            <person name="Hauser L."/>
            <person name="Chang Y.J."/>
            <person name="Jeffries C.D."/>
            <person name="Detter J.C."/>
            <person name="Brambilla E."/>
            <person name="Rohde M."/>
            <person name="Goker M."/>
            <person name="Woyke T."/>
            <person name="Bristow J."/>
            <person name="Eisen J.A."/>
            <person name="Markowitz V."/>
            <person name="Hugenholtz P."/>
            <person name="Kyrpides N.C."/>
            <person name="Klenk H.P."/>
            <person name="Lucas S."/>
        </authorList>
    </citation>
    <scope>NUCLEOTIDE SEQUENCE [LARGE SCALE GENOMIC DNA]</scope>
    <source>
        <strain evidence="2">ATCC 35417 / DSM 20613 / JCM 6297 / CCUG 15421 / P 36-108</strain>
    </source>
</reference>
<protein>
    <submittedName>
        <fullName evidence="1">Uncharacterized protein</fullName>
    </submittedName>
</protein>
<sequence length="42" mass="4850">MAFLMSGEGFVRACSFFYVPASVFRIFYPDSSSFLYLCIEYS</sequence>
<gene>
    <name evidence="1" type="ordered locus">Bache_2037</name>
</gene>